<dbReference type="GO" id="GO:0005886">
    <property type="term" value="C:plasma membrane"/>
    <property type="evidence" value="ECO:0007669"/>
    <property type="project" value="UniProtKB-SubCell"/>
</dbReference>
<proteinExistence type="inferred from homology"/>
<keyword evidence="8" id="KW-1185">Reference proteome</keyword>
<dbReference type="InterPro" id="IPR002994">
    <property type="entry name" value="Surf1/Shy1"/>
</dbReference>
<dbReference type="PROSITE" id="PS50895">
    <property type="entry name" value="SURF1"/>
    <property type="match status" value="1"/>
</dbReference>
<evidence type="ECO:0000256" key="3">
    <source>
        <dbReference type="ARBA" id="ARBA00022692"/>
    </source>
</evidence>
<comment type="similarity">
    <text evidence="2 6">Belongs to the SURF1 family.</text>
</comment>
<accession>A0A9X2L823</accession>
<feature type="transmembrane region" description="Helical" evidence="6">
    <location>
        <begin position="208"/>
        <end position="229"/>
    </location>
</feature>
<dbReference type="EMBL" id="JANIBC010000002">
    <property type="protein sequence ID" value="MCQ8184825.1"/>
    <property type="molecule type" value="Genomic_DNA"/>
</dbReference>
<keyword evidence="6" id="KW-1003">Cell membrane</keyword>
<dbReference type="Proteomes" id="UP001142610">
    <property type="component" value="Unassembled WGS sequence"/>
</dbReference>
<gene>
    <name evidence="7" type="ORF">NOG11_05425</name>
</gene>
<evidence type="ECO:0000313" key="7">
    <source>
        <dbReference type="EMBL" id="MCQ8184825.1"/>
    </source>
</evidence>
<organism evidence="7 8">
    <name type="scientific">Parvularcula maris</name>
    <dbReference type="NCBI Taxonomy" id="2965077"/>
    <lineage>
        <taxon>Bacteria</taxon>
        <taxon>Pseudomonadati</taxon>
        <taxon>Pseudomonadota</taxon>
        <taxon>Alphaproteobacteria</taxon>
        <taxon>Parvularculales</taxon>
        <taxon>Parvularculaceae</taxon>
        <taxon>Parvularcula</taxon>
    </lineage>
</organism>
<evidence type="ECO:0000256" key="2">
    <source>
        <dbReference type="ARBA" id="ARBA00007165"/>
    </source>
</evidence>
<dbReference type="PANTHER" id="PTHR23427">
    <property type="entry name" value="SURFEIT LOCUS PROTEIN"/>
    <property type="match status" value="1"/>
</dbReference>
<evidence type="ECO:0000313" key="8">
    <source>
        <dbReference type="Proteomes" id="UP001142610"/>
    </source>
</evidence>
<keyword evidence="5 6" id="KW-0472">Membrane</keyword>
<name>A0A9X2L823_9PROT</name>
<evidence type="ECO:0000256" key="1">
    <source>
        <dbReference type="ARBA" id="ARBA00004370"/>
    </source>
</evidence>
<dbReference type="CDD" id="cd06662">
    <property type="entry name" value="SURF1"/>
    <property type="match status" value="1"/>
</dbReference>
<comment type="caution">
    <text evidence="6">Lacks conserved residue(s) required for the propagation of feature annotation.</text>
</comment>
<dbReference type="InterPro" id="IPR045214">
    <property type="entry name" value="Surf1/Surf4"/>
</dbReference>
<keyword evidence="4 6" id="KW-1133">Transmembrane helix</keyword>
<evidence type="ECO:0000256" key="4">
    <source>
        <dbReference type="ARBA" id="ARBA00022989"/>
    </source>
</evidence>
<protein>
    <recommendedName>
        <fullName evidence="6">SURF1-like protein</fullName>
    </recommendedName>
</protein>
<reference evidence="7" key="1">
    <citation type="submission" date="2022-07" db="EMBL/GenBank/DDBJ databases">
        <title>Parvularcula maris sp. nov., an algicidal bacterium isolated from seawater.</title>
        <authorList>
            <person name="Li F."/>
        </authorList>
    </citation>
    <scope>NUCLEOTIDE SEQUENCE</scope>
    <source>
        <strain evidence="7">BGMRC 0090</strain>
    </source>
</reference>
<keyword evidence="3 6" id="KW-0812">Transmembrane</keyword>
<dbReference type="Pfam" id="PF02104">
    <property type="entry name" value="SURF1"/>
    <property type="match status" value="1"/>
</dbReference>
<evidence type="ECO:0000256" key="6">
    <source>
        <dbReference type="RuleBase" id="RU363076"/>
    </source>
</evidence>
<comment type="subcellular location">
    <subcellularLocation>
        <location evidence="6">Cell membrane</location>
        <topology evidence="6">Multi-pass membrane protein</topology>
    </subcellularLocation>
    <subcellularLocation>
        <location evidence="1">Membrane</location>
    </subcellularLocation>
</comment>
<sequence>MTLSSKPLLLTLSGAAILVLLTLGTWQVQRLQWKEDLIAKAEARVDAAPVSIAEALGRAEAGEDTEYLPVSAVGGFESPDVAHVFGTWEGRAGAYVFQAMTLDEPEGRILLVNRGFVPQDQWAESYELPDAEAFTGLVRNYGPERGLSAAVAPDAGSNLLFTRSIEVLADELAPGRKDAVLPFAIDSTLPTELPLGGTTRLEFRNAHLGYALTWYGLALGLAGVTFVLLRKSG</sequence>
<evidence type="ECO:0000256" key="5">
    <source>
        <dbReference type="ARBA" id="ARBA00023136"/>
    </source>
</evidence>
<comment type="caution">
    <text evidence="7">The sequence shown here is derived from an EMBL/GenBank/DDBJ whole genome shotgun (WGS) entry which is preliminary data.</text>
</comment>
<dbReference type="AlphaFoldDB" id="A0A9X2L823"/>
<dbReference type="RefSeq" id="WP_256618674.1">
    <property type="nucleotide sequence ID" value="NZ_JANIBC010000002.1"/>
</dbReference>
<dbReference type="PANTHER" id="PTHR23427:SF2">
    <property type="entry name" value="SURFEIT LOCUS PROTEIN 1"/>
    <property type="match status" value="1"/>
</dbReference>